<keyword evidence="5" id="KW-1185">Reference proteome</keyword>
<dbReference type="InterPro" id="IPR048198">
    <property type="entry name" value="YtrI"/>
</dbReference>
<dbReference type="NCBIfam" id="NF041479">
    <property type="entry name" value="spor_membprot_YtrI"/>
    <property type="match status" value="1"/>
</dbReference>
<evidence type="ECO:0000256" key="2">
    <source>
        <dbReference type="SAM" id="Phobius"/>
    </source>
</evidence>
<protein>
    <recommendedName>
        <fullName evidence="3">Sporulation membrane protein YtrI C-terminal domain-containing protein</fullName>
    </recommendedName>
</protein>
<evidence type="ECO:0000256" key="1">
    <source>
        <dbReference type="SAM" id="Coils"/>
    </source>
</evidence>
<keyword evidence="2" id="KW-0812">Transmembrane</keyword>
<feature type="transmembrane region" description="Helical" evidence="2">
    <location>
        <begin position="12"/>
        <end position="34"/>
    </location>
</feature>
<name>A0A494YWR8_9BACI</name>
<dbReference type="OrthoDB" id="2691164at2"/>
<reference evidence="4 5" key="1">
    <citation type="journal article" date="2015" name="Antonie Van Leeuwenhoek">
        <title>Oceanobacillus bengalensis sp. nov., a bacterium isolated from seawater of the Bay of Bengal.</title>
        <authorList>
            <person name="Yongchang O."/>
            <person name="Xiang W."/>
            <person name="Wang G."/>
        </authorList>
    </citation>
    <scope>NUCLEOTIDE SEQUENCE [LARGE SCALE GENOMIC DNA]</scope>
    <source>
        <strain evidence="4 5">MCCC 1K00260</strain>
    </source>
</reference>
<evidence type="ECO:0000313" key="4">
    <source>
        <dbReference type="EMBL" id="RKQ14667.1"/>
    </source>
</evidence>
<dbReference type="Pfam" id="PF26347">
    <property type="entry name" value="YtrI_sporulation"/>
    <property type="match status" value="1"/>
</dbReference>
<dbReference type="RefSeq" id="WP_121132312.1">
    <property type="nucleotide sequence ID" value="NZ_JBHUFK010000060.1"/>
</dbReference>
<keyword evidence="2" id="KW-0472">Membrane</keyword>
<organism evidence="4 5">
    <name type="scientific">Oceanobacillus bengalensis</name>
    <dbReference type="NCBI Taxonomy" id="1435466"/>
    <lineage>
        <taxon>Bacteria</taxon>
        <taxon>Bacillati</taxon>
        <taxon>Bacillota</taxon>
        <taxon>Bacilli</taxon>
        <taxon>Bacillales</taxon>
        <taxon>Bacillaceae</taxon>
        <taxon>Oceanobacillus</taxon>
    </lineage>
</organism>
<gene>
    <name evidence="4" type="ORF">D8M05_12565</name>
</gene>
<accession>A0A494YWR8</accession>
<sequence>MHIPPYHKKPSWQLFIVGAAFGAIISYFVLIYMYGSMYEALMEENLELQSENNDLNTQNEALLADNENLNEETNKEPTVESIEVEIVNGEKLKLDRLIMHELQEMIKEEINHLIGEDISIIAKSDFLLERAIENKGFTIEDFTYYFDIRKLKLISSTLELTLDAKLTN</sequence>
<dbReference type="EMBL" id="RBZO01000019">
    <property type="protein sequence ID" value="RKQ14667.1"/>
    <property type="molecule type" value="Genomic_DNA"/>
</dbReference>
<keyword evidence="2" id="KW-1133">Transmembrane helix</keyword>
<feature type="coiled-coil region" evidence="1">
    <location>
        <begin position="38"/>
        <end position="72"/>
    </location>
</feature>
<feature type="domain" description="Sporulation membrane protein YtrI C-terminal" evidence="3">
    <location>
        <begin position="81"/>
        <end position="165"/>
    </location>
</feature>
<dbReference type="AlphaFoldDB" id="A0A494YWR8"/>
<dbReference type="Proteomes" id="UP000281813">
    <property type="component" value="Unassembled WGS sequence"/>
</dbReference>
<dbReference type="InterPro" id="IPR058620">
    <property type="entry name" value="YtrI_C"/>
</dbReference>
<proteinExistence type="predicted"/>
<keyword evidence="1" id="KW-0175">Coiled coil</keyword>
<evidence type="ECO:0000313" key="5">
    <source>
        <dbReference type="Proteomes" id="UP000281813"/>
    </source>
</evidence>
<comment type="caution">
    <text evidence="4">The sequence shown here is derived from an EMBL/GenBank/DDBJ whole genome shotgun (WGS) entry which is preliminary data.</text>
</comment>
<evidence type="ECO:0000259" key="3">
    <source>
        <dbReference type="Pfam" id="PF26347"/>
    </source>
</evidence>